<gene>
    <name evidence="1" type="ORF">AFL01nite_02960</name>
</gene>
<protein>
    <submittedName>
        <fullName evidence="1">Uncharacterized protein</fullName>
    </submittedName>
</protein>
<sequence length="285" mass="30793">MELRGVEEAITRFSDRPDREASEVDLRDFLARWDGRFAEVPPNAVLSYAVEPDTAPVQVVVEISRPRFDEATSTIVFAAERVGLTPDRLEGADHPVEEHAEIVVPARTGPVSVLIDSEGPQVEKGQIATLDAATAPTARAIHDVKTLLPSVEVPPGQAEAYDELNDRLESVTARSHVMSELNGALMELRAAASEATRNTGEVTLYPATRAVLSSYDIEVPQLAAVAELESTMDTIESKIDTVAGDQESEMVRTQALLSNFTRATDTASNSLKTASDSLARIARDL</sequence>
<organism evidence="1 2">
    <name type="scientific">Aeromicrobium flavum</name>
    <dbReference type="NCBI Taxonomy" id="416568"/>
    <lineage>
        <taxon>Bacteria</taxon>
        <taxon>Bacillati</taxon>
        <taxon>Actinomycetota</taxon>
        <taxon>Actinomycetes</taxon>
        <taxon>Propionibacteriales</taxon>
        <taxon>Nocardioidaceae</taxon>
        <taxon>Aeromicrobium</taxon>
    </lineage>
</organism>
<dbReference type="EMBL" id="BJZQ01000001">
    <property type="protein sequence ID" value="GEO87969.1"/>
    <property type="molecule type" value="Genomic_DNA"/>
</dbReference>
<name>A0A512HR87_9ACTN</name>
<dbReference type="Proteomes" id="UP000321769">
    <property type="component" value="Unassembled WGS sequence"/>
</dbReference>
<accession>A0A512HR87</accession>
<dbReference type="RefSeq" id="WP_146825317.1">
    <property type="nucleotide sequence ID" value="NZ_BAAAYQ010000001.1"/>
</dbReference>
<comment type="caution">
    <text evidence="1">The sequence shown here is derived from an EMBL/GenBank/DDBJ whole genome shotgun (WGS) entry which is preliminary data.</text>
</comment>
<keyword evidence="2" id="KW-1185">Reference proteome</keyword>
<evidence type="ECO:0000313" key="2">
    <source>
        <dbReference type="Proteomes" id="UP000321769"/>
    </source>
</evidence>
<proteinExistence type="predicted"/>
<reference evidence="1 2" key="1">
    <citation type="submission" date="2019-07" db="EMBL/GenBank/DDBJ databases">
        <title>Whole genome shotgun sequence of Aeromicrobium flavum NBRC 107625.</title>
        <authorList>
            <person name="Hosoyama A."/>
            <person name="Uohara A."/>
            <person name="Ohji S."/>
            <person name="Ichikawa N."/>
        </authorList>
    </citation>
    <scope>NUCLEOTIDE SEQUENCE [LARGE SCALE GENOMIC DNA]</scope>
    <source>
        <strain evidence="1 2">NBRC 107625</strain>
    </source>
</reference>
<dbReference type="AlphaFoldDB" id="A0A512HR87"/>
<evidence type="ECO:0000313" key="1">
    <source>
        <dbReference type="EMBL" id="GEO87969.1"/>
    </source>
</evidence>